<dbReference type="PANTHER" id="PTHR47816:SF4">
    <property type="entry name" value="RIBOSOMAL RNA SMALL SUBUNIT METHYLTRANSFERASE C"/>
    <property type="match status" value="1"/>
</dbReference>
<dbReference type="Proteomes" id="UP000051315">
    <property type="component" value="Unassembled WGS sequence"/>
</dbReference>
<dbReference type="RefSeq" id="WP_057822641.1">
    <property type="nucleotide sequence ID" value="NZ_AZFX01000001.1"/>
</dbReference>
<comment type="caution">
    <text evidence="4">The sequence shown here is derived from an EMBL/GenBank/DDBJ whole genome shotgun (WGS) entry which is preliminary data.</text>
</comment>
<dbReference type="SUPFAM" id="SSF53335">
    <property type="entry name" value="S-adenosyl-L-methionine-dependent methyltransferases"/>
    <property type="match status" value="1"/>
</dbReference>
<dbReference type="Pfam" id="PF05175">
    <property type="entry name" value="MTS"/>
    <property type="match status" value="1"/>
</dbReference>
<dbReference type="InterPro" id="IPR046977">
    <property type="entry name" value="RsmC/RlmG"/>
</dbReference>
<evidence type="ECO:0000313" key="4">
    <source>
        <dbReference type="EMBL" id="KRM13898.1"/>
    </source>
</evidence>
<proteinExistence type="predicted"/>
<gene>
    <name evidence="4" type="ORF">FC15_GL000001</name>
</gene>
<protein>
    <submittedName>
        <fullName evidence="4">Methyltransferase small domain protein</fullName>
    </submittedName>
</protein>
<dbReference type="PATRIC" id="fig|1423735.3.peg.1"/>
<accession>A0A0R1W830</accession>
<dbReference type="OrthoDB" id="9764961at2"/>
<sequence>MAHQYFENNEDLAHERQEIKLNLPSIQLSLTTDSGVFSRDRVDYGTMVLLKAIMTKIQSAATQKISVLDVGCGYGPIGLVLAKLSPQIHVDMIDVNERALQLAQENATKNGVDTQVNIFQSDGYTSVPAKQYDFVITNPPIRAGKKVVDSILKGSQEFLTAQGAVFAVLQKKQGAPSAKKLLETIYPRVEIIKRDKGYYILAAQKNFD</sequence>
<evidence type="ECO:0000256" key="2">
    <source>
        <dbReference type="ARBA" id="ARBA00022679"/>
    </source>
</evidence>
<keyword evidence="1 4" id="KW-0489">Methyltransferase</keyword>
<feature type="domain" description="Methyltransferase small" evidence="3">
    <location>
        <begin position="28"/>
        <end position="201"/>
    </location>
</feature>
<dbReference type="Gene3D" id="3.40.50.150">
    <property type="entry name" value="Vaccinia Virus protein VP39"/>
    <property type="match status" value="1"/>
</dbReference>
<evidence type="ECO:0000256" key="1">
    <source>
        <dbReference type="ARBA" id="ARBA00022603"/>
    </source>
</evidence>
<dbReference type="CDD" id="cd02440">
    <property type="entry name" value="AdoMet_MTases"/>
    <property type="match status" value="1"/>
</dbReference>
<dbReference type="GO" id="GO:0032259">
    <property type="term" value="P:methylation"/>
    <property type="evidence" value="ECO:0007669"/>
    <property type="project" value="UniProtKB-KW"/>
</dbReference>
<keyword evidence="5" id="KW-1185">Reference proteome</keyword>
<dbReference type="STRING" id="1423735.FC15_GL000001"/>
<evidence type="ECO:0000313" key="5">
    <source>
        <dbReference type="Proteomes" id="UP000051315"/>
    </source>
</evidence>
<organism evidence="4 5">
    <name type="scientific">Lapidilactobacillus concavus DSM 17758</name>
    <dbReference type="NCBI Taxonomy" id="1423735"/>
    <lineage>
        <taxon>Bacteria</taxon>
        <taxon>Bacillati</taxon>
        <taxon>Bacillota</taxon>
        <taxon>Bacilli</taxon>
        <taxon>Lactobacillales</taxon>
        <taxon>Lactobacillaceae</taxon>
        <taxon>Lapidilactobacillus</taxon>
    </lineage>
</organism>
<evidence type="ECO:0000259" key="3">
    <source>
        <dbReference type="Pfam" id="PF05175"/>
    </source>
</evidence>
<reference evidence="4 5" key="1">
    <citation type="journal article" date="2015" name="Genome Announc.">
        <title>Expanding the biotechnology potential of lactobacilli through comparative genomics of 213 strains and associated genera.</title>
        <authorList>
            <person name="Sun Z."/>
            <person name="Harris H.M."/>
            <person name="McCann A."/>
            <person name="Guo C."/>
            <person name="Argimon S."/>
            <person name="Zhang W."/>
            <person name="Yang X."/>
            <person name="Jeffery I.B."/>
            <person name="Cooney J.C."/>
            <person name="Kagawa T.F."/>
            <person name="Liu W."/>
            <person name="Song Y."/>
            <person name="Salvetti E."/>
            <person name="Wrobel A."/>
            <person name="Rasinkangas P."/>
            <person name="Parkhill J."/>
            <person name="Rea M.C."/>
            <person name="O'Sullivan O."/>
            <person name="Ritari J."/>
            <person name="Douillard F.P."/>
            <person name="Paul Ross R."/>
            <person name="Yang R."/>
            <person name="Briner A.E."/>
            <person name="Felis G.E."/>
            <person name="de Vos W.M."/>
            <person name="Barrangou R."/>
            <person name="Klaenhammer T.R."/>
            <person name="Caufield P.W."/>
            <person name="Cui Y."/>
            <person name="Zhang H."/>
            <person name="O'Toole P.W."/>
        </authorList>
    </citation>
    <scope>NUCLEOTIDE SEQUENCE [LARGE SCALE GENOMIC DNA]</scope>
    <source>
        <strain evidence="4 5">DSM 17758</strain>
    </source>
</reference>
<keyword evidence="2 4" id="KW-0808">Transferase</keyword>
<dbReference type="InterPro" id="IPR007848">
    <property type="entry name" value="Small_mtfrase_dom"/>
</dbReference>
<dbReference type="GO" id="GO:0008757">
    <property type="term" value="F:S-adenosylmethionine-dependent methyltransferase activity"/>
    <property type="evidence" value="ECO:0007669"/>
    <property type="project" value="InterPro"/>
</dbReference>
<dbReference type="EMBL" id="AZFX01000001">
    <property type="protein sequence ID" value="KRM13898.1"/>
    <property type="molecule type" value="Genomic_DNA"/>
</dbReference>
<dbReference type="AlphaFoldDB" id="A0A0R1W830"/>
<dbReference type="InterPro" id="IPR029063">
    <property type="entry name" value="SAM-dependent_MTases_sf"/>
</dbReference>
<name>A0A0R1W830_9LACO</name>
<dbReference type="PANTHER" id="PTHR47816">
    <property type="entry name" value="RIBOSOMAL RNA SMALL SUBUNIT METHYLTRANSFERASE C"/>
    <property type="match status" value="1"/>
</dbReference>